<protein>
    <submittedName>
        <fullName evidence="1">Uncharacterized protein</fullName>
    </submittedName>
</protein>
<reference evidence="2" key="1">
    <citation type="journal article" date="2016" name="Nat. Biotechnol.">
        <title>Sequencing wild and cultivated cassava and related species reveals extensive interspecific hybridization and genetic diversity.</title>
        <authorList>
            <person name="Bredeson J.V."/>
            <person name="Lyons J.B."/>
            <person name="Prochnik S.E."/>
            <person name="Wu G.A."/>
            <person name="Ha C.M."/>
            <person name="Edsinger-Gonzales E."/>
            <person name="Grimwood J."/>
            <person name="Schmutz J."/>
            <person name="Rabbi I.Y."/>
            <person name="Egesi C."/>
            <person name="Nauluvula P."/>
            <person name="Lebot V."/>
            <person name="Ndunguru J."/>
            <person name="Mkamilo G."/>
            <person name="Bart R.S."/>
            <person name="Setter T.L."/>
            <person name="Gleadow R.M."/>
            <person name="Kulakow P."/>
            <person name="Ferguson M.E."/>
            <person name="Rounsley S."/>
            <person name="Rokhsar D.S."/>
        </authorList>
    </citation>
    <scope>NUCLEOTIDE SEQUENCE [LARGE SCALE GENOMIC DNA]</scope>
    <source>
        <strain evidence="2">cv. AM560-2</strain>
    </source>
</reference>
<keyword evidence="2" id="KW-1185">Reference proteome</keyword>
<dbReference type="Proteomes" id="UP000091857">
    <property type="component" value="Chromosome 4"/>
</dbReference>
<comment type="caution">
    <text evidence="1">The sequence shown here is derived from an EMBL/GenBank/DDBJ whole genome shotgun (WGS) entry which is preliminary data.</text>
</comment>
<sequence length="81" mass="9747">MWLFPDVLRFLFSFSFFFIFPRIILWAITRVKPCICTMPLKMEEGWNQIQLNLADFTRRPYGTNYVETLGVQIHANWEKKA</sequence>
<accession>A0ACB7HWX3</accession>
<evidence type="ECO:0000313" key="1">
    <source>
        <dbReference type="EMBL" id="KAG8656616.1"/>
    </source>
</evidence>
<name>A0ACB7HWX3_MANES</name>
<gene>
    <name evidence="1" type="ORF">MANES_04G156350v8</name>
</gene>
<organism evidence="1 2">
    <name type="scientific">Manihot esculenta</name>
    <name type="common">Cassava</name>
    <name type="synonym">Jatropha manihot</name>
    <dbReference type="NCBI Taxonomy" id="3983"/>
    <lineage>
        <taxon>Eukaryota</taxon>
        <taxon>Viridiplantae</taxon>
        <taxon>Streptophyta</taxon>
        <taxon>Embryophyta</taxon>
        <taxon>Tracheophyta</taxon>
        <taxon>Spermatophyta</taxon>
        <taxon>Magnoliopsida</taxon>
        <taxon>eudicotyledons</taxon>
        <taxon>Gunneridae</taxon>
        <taxon>Pentapetalae</taxon>
        <taxon>rosids</taxon>
        <taxon>fabids</taxon>
        <taxon>Malpighiales</taxon>
        <taxon>Euphorbiaceae</taxon>
        <taxon>Crotonoideae</taxon>
        <taxon>Manihoteae</taxon>
        <taxon>Manihot</taxon>
    </lineage>
</organism>
<dbReference type="EMBL" id="CM004390">
    <property type="protein sequence ID" value="KAG8656616.1"/>
    <property type="molecule type" value="Genomic_DNA"/>
</dbReference>
<evidence type="ECO:0000313" key="2">
    <source>
        <dbReference type="Proteomes" id="UP000091857"/>
    </source>
</evidence>
<proteinExistence type="predicted"/>